<dbReference type="Pfam" id="PF00078">
    <property type="entry name" value="RVT_1"/>
    <property type="match status" value="1"/>
</dbReference>
<feature type="compositionally biased region" description="Basic and acidic residues" evidence="1">
    <location>
        <begin position="391"/>
        <end position="402"/>
    </location>
</feature>
<dbReference type="GO" id="GO:0071897">
    <property type="term" value="P:DNA biosynthetic process"/>
    <property type="evidence" value="ECO:0007669"/>
    <property type="project" value="UniProtKB-ARBA"/>
</dbReference>
<reference evidence="3" key="2">
    <citation type="submission" date="2021-08" db="EMBL/GenBank/DDBJ databases">
        <authorList>
            <person name="Eriksson T."/>
        </authorList>
    </citation>
    <scope>NUCLEOTIDE SEQUENCE</scope>
    <source>
        <strain evidence="3">Stoneville</strain>
        <tissue evidence="3">Whole head</tissue>
    </source>
</reference>
<dbReference type="CDD" id="cd01650">
    <property type="entry name" value="RT_nLTR_like"/>
    <property type="match status" value="1"/>
</dbReference>
<evidence type="ECO:0000313" key="3">
    <source>
        <dbReference type="EMBL" id="KAH0817336.1"/>
    </source>
</evidence>
<dbReference type="SUPFAM" id="SSF56672">
    <property type="entry name" value="DNA/RNA polymerases"/>
    <property type="match status" value="1"/>
</dbReference>
<dbReference type="EMBL" id="JABDTM020019694">
    <property type="protein sequence ID" value="KAH0817336.1"/>
    <property type="molecule type" value="Genomic_DNA"/>
</dbReference>
<keyword evidence="4" id="KW-1185">Reference proteome</keyword>
<sequence length="506" mass="55483">MAIKEAKIEALRKALAQGSPEDPWGLAYKLVTSKKRGAATPWTTIQDSEGNWAGNRTETAMALIRKYFPEDDPGADTAENRETRAERPEWSDDQAREITQQELRRTIQEKPKKKAPGIDGFPSAGLEHLFEAVGGDMLEVFNRCLKEGRFPRVWKQAEIAWIPKPGGSGLRPVCLLPTIGKVYDKILATRLTYHLEVTGRLSDRQFGFRKGRGTIEAIDKAVESLRKAKTESKHAIMVALDIRNAFNSAWYPALVQLLARSGCPGDLGRAIADFLQDRSVTSEGVTVRTSRGCPQGSCLGPILWLLIMEDWFAGMDEVRAGEDVTAEVQAFADDQLVLILASSLAKLEAAWDKTWAACQLAVGLGPQTGVRPREDDRHLCSGQIRLGQVRTEQEDARQEEPKAPNGKRKHPDRGSCEVLGGGYRQRSPLGGTRQVRSREGDGGSAQGQGSGGQDLGYGPEDPEGDLRRRHKTGTVVRRGRLGREVRGHPNPETSTGGTEVVSPGDH</sequence>
<feature type="compositionally biased region" description="Basic residues" evidence="1">
    <location>
        <begin position="467"/>
        <end position="480"/>
    </location>
</feature>
<name>A0A8J6HLL0_TENMO</name>
<proteinExistence type="predicted"/>
<reference evidence="3" key="1">
    <citation type="journal article" date="2020" name="J Insects Food Feed">
        <title>The yellow mealworm (Tenebrio molitor) genome: a resource for the emerging insects as food and feed industry.</title>
        <authorList>
            <person name="Eriksson T."/>
            <person name="Andere A."/>
            <person name="Kelstrup H."/>
            <person name="Emery V."/>
            <person name="Picard C."/>
        </authorList>
    </citation>
    <scope>NUCLEOTIDE SEQUENCE</scope>
    <source>
        <strain evidence="3">Stoneville</strain>
        <tissue evidence="3">Whole head</tissue>
    </source>
</reference>
<dbReference type="PROSITE" id="PS50878">
    <property type="entry name" value="RT_POL"/>
    <property type="match status" value="1"/>
</dbReference>
<evidence type="ECO:0000256" key="1">
    <source>
        <dbReference type="SAM" id="MobiDB-lite"/>
    </source>
</evidence>
<feature type="compositionally biased region" description="Basic and acidic residues" evidence="1">
    <location>
        <begin position="78"/>
        <end position="96"/>
    </location>
</feature>
<dbReference type="AlphaFoldDB" id="A0A8J6HLL0"/>
<comment type="caution">
    <text evidence="3">The sequence shown here is derived from an EMBL/GenBank/DDBJ whole genome shotgun (WGS) entry which is preliminary data.</text>
</comment>
<dbReference type="InterPro" id="IPR043502">
    <property type="entry name" value="DNA/RNA_pol_sf"/>
</dbReference>
<feature type="region of interest" description="Disordered" evidence="1">
    <location>
        <begin position="69"/>
        <end position="96"/>
    </location>
</feature>
<feature type="domain" description="Reverse transcriptase" evidence="2">
    <location>
        <begin position="143"/>
        <end position="390"/>
    </location>
</feature>
<evidence type="ECO:0000313" key="4">
    <source>
        <dbReference type="Proteomes" id="UP000719412"/>
    </source>
</evidence>
<gene>
    <name evidence="3" type="ORF">GEV33_005455</name>
</gene>
<feature type="compositionally biased region" description="Gly residues" evidence="1">
    <location>
        <begin position="442"/>
        <end position="455"/>
    </location>
</feature>
<feature type="region of interest" description="Disordered" evidence="1">
    <location>
        <begin position="384"/>
        <end position="506"/>
    </location>
</feature>
<organism evidence="3 4">
    <name type="scientific">Tenebrio molitor</name>
    <name type="common">Yellow mealworm beetle</name>
    <dbReference type="NCBI Taxonomy" id="7067"/>
    <lineage>
        <taxon>Eukaryota</taxon>
        <taxon>Metazoa</taxon>
        <taxon>Ecdysozoa</taxon>
        <taxon>Arthropoda</taxon>
        <taxon>Hexapoda</taxon>
        <taxon>Insecta</taxon>
        <taxon>Pterygota</taxon>
        <taxon>Neoptera</taxon>
        <taxon>Endopterygota</taxon>
        <taxon>Coleoptera</taxon>
        <taxon>Polyphaga</taxon>
        <taxon>Cucujiformia</taxon>
        <taxon>Tenebrionidae</taxon>
        <taxon>Tenebrio</taxon>
    </lineage>
</organism>
<dbReference type="PANTHER" id="PTHR19446">
    <property type="entry name" value="REVERSE TRANSCRIPTASES"/>
    <property type="match status" value="1"/>
</dbReference>
<dbReference type="InterPro" id="IPR000477">
    <property type="entry name" value="RT_dom"/>
</dbReference>
<evidence type="ECO:0000259" key="2">
    <source>
        <dbReference type="PROSITE" id="PS50878"/>
    </source>
</evidence>
<accession>A0A8J6HLL0</accession>
<protein>
    <recommendedName>
        <fullName evidence="2">Reverse transcriptase domain-containing protein</fullName>
    </recommendedName>
</protein>
<dbReference type="Proteomes" id="UP000719412">
    <property type="component" value="Unassembled WGS sequence"/>
</dbReference>